<evidence type="ECO:0000313" key="2">
    <source>
        <dbReference type="EMBL" id="PNV68879.1"/>
    </source>
</evidence>
<dbReference type="RefSeq" id="WP_103264203.1">
    <property type="nucleotide sequence ID" value="NZ_CABMLE010000001.1"/>
</dbReference>
<comment type="caution">
    <text evidence="2">The sequence shown here is derived from an EMBL/GenBank/DDBJ whole genome shotgun (WGS) entry which is preliminary data.</text>
</comment>
<name>A0A2K2UF38_9ACTN</name>
<evidence type="ECO:0000256" key="1">
    <source>
        <dbReference type="SAM" id="Phobius"/>
    </source>
</evidence>
<sequence length="218" mass="23410">MRRCSKCGVAFTGDLDRCPLCQAELEGEAEPSVFPVNAVRKSGAVALAVLAFVTGACLIALPFLGHLLDIPGDIVLAVCVGLALNYLFVRNIIVHNPDFLRVVARYFLILLAVAAAWFLVTGNLIVTTFVIPGICLTAIVYDVVLVAVFRGTFVSGYAKYLLFDVVLGVAPLALSILGLTTWDVPAYASALSACVFLLALLVFTRRQLLAEMRKLFSA</sequence>
<keyword evidence="1" id="KW-0472">Membrane</keyword>
<dbReference type="EMBL" id="PPEK01000001">
    <property type="protein sequence ID" value="PNV68879.1"/>
    <property type="molecule type" value="Genomic_DNA"/>
</dbReference>
<feature type="transmembrane region" description="Helical" evidence="1">
    <location>
        <begin position="186"/>
        <end position="204"/>
    </location>
</feature>
<evidence type="ECO:0000313" key="3">
    <source>
        <dbReference type="Proteomes" id="UP000236197"/>
    </source>
</evidence>
<proteinExistence type="predicted"/>
<keyword evidence="1" id="KW-1133">Transmembrane helix</keyword>
<dbReference type="OrthoDB" id="2164897at2"/>
<keyword evidence="3" id="KW-1185">Reference proteome</keyword>
<gene>
    <name evidence="2" type="ORF">C2L71_02640</name>
</gene>
<dbReference type="Proteomes" id="UP000236197">
    <property type="component" value="Unassembled WGS sequence"/>
</dbReference>
<reference evidence="3" key="1">
    <citation type="submission" date="2018-01" db="EMBL/GenBank/DDBJ databases">
        <title>Rubneribacter badeniensis gen. nov., sp. nov., and Colonibacter rubneri, gen. nov., sp. nov., WGS of new members of the Eggerthellaceae.</title>
        <authorList>
            <person name="Danylec N."/>
            <person name="Stoll D.A."/>
            <person name="Doetsch A."/>
            <person name="Kulling S.E."/>
            <person name="Huch M."/>
        </authorList>
    </citation>
    <scope>NUCLEOTIDE SEQUENCE [LARGE SCALE GENOMIC DNA]</scope>
    <source>
        <strain evidence="3">ResAG-96</strain>
    </source>
</reference>
<dbReference type="InterPro" id="IPR046283">
    <property type="entry name" value="DUF6320"/>
</dbReference>
<feature type="transmembrane region" description="Helical" evidence="1">
    <location>
        <begin position="100"/>
        <end position="119"/>
    </location>
</feature>
<feature type="transmembrane region" description="Helical" evidence="1">
    <location>
        <begin position="70"/>
        <end position="88"/>
    </location>
</feature>
<feature type="transmembrane region" description="Helical" evidence="1">
    <location>
        <begin position="125"/>
        <end position="149"/>
    </location>
</feature>
<protein>
    <submittedName>
        <fullName evidence="2">Reverse gyrase</fullName>
    </submittedName>
</protein>
<dbReference type="AlphaFoldDB" id="A0A2K2UF38"/>
<feature type="transmembrane region" description="Helical" evidence="1">
    <location>
        <begin position="44"/>
        <end position="64"/>
    </location>
</feature>
<dbReference type="Pfam" id="PF19845">
    <property type="entry name" value="DUF6320"/>
    <property type="match status" value="1"/>
</dbReference>
<accession>A0A2K2UF38</accession>
<organism evidence="2 3">
    <name type="scientific">Enteroscipio rubneri</name>
    <dbReference type="NCBI Taxonomy" id="2070686"/>
    <lineage>
        <taxon>Bacteria</taxon>
        <taxon>Bacillati</taxon>
        <taxon>Actinomycetota</taxon>
        <taxon>Coriobacteriia</taxon>
        <taxon>Eggerthellales</taxon>
        <taxon>Eggerthellaceae</taxon>
        <taxon>Enteroscipio</taxon>
    </lineage>
</organism>
<feature type="transmembrane region" description="Helical" evidence="1">
    <location>
        <begin position="161"/>
        <end position="180"/>
    </location>
</feature>
<keyword evidence="1" id="KW-0812">Transmembrane</keyword>